<protein>
    <submittedName>
        <fullName evidence="1">Uncharacterized protein</fullName>
    </submittedName>
</protein>
<proteinExistence type="predicted"/>
<organism evidence="1">
    <name type="scientific">Myoviridae sp. ctPuP5</name>
    <dbReference type="NCBI Taxonomy" id="2823543"/>
    <lineage>
        <taxon>Viruses</taxon>
        <taxon>Duplodnaviria</taxon>
        <taxon>Heunggongvirae</taxon>
        <taxon>Uroviricota</taxon>
        <taxon>Caudoviricetes</taxon>
    </lineage>
</organism>
<dbReference type="EMBL" id="BK014662">
    <property type="protein sequence ID" value="DAD66793.1"/>
    <property type="molecule type" value="Genomic_DNA"/>
</dbReference>
<name>A0A8S5LA80_9CAUD</name>
<evidence type="ECO:0000313" key="1">
    <source>
        <dbReference type="EMBL" id="DAD66793.1"/>
    </source>
</evidence>
<reference evidence="1" key="1">
    <citation type="journal article" date="2021" name="Proc. Natl. Acad. Sci. U.S.A.">
        <title>A Catalog of Tens of Thousands of Viruses from Human Metagenomes Reveals Hidden Associations with Chronic Diseases.</title>
        <authorList>
            <person name="Tisza M.J."/>
            <person name="Buck C.B."/>
        </authorList>
    </citation>
    <scope>NUCLEOTIDE SEQUENCE</scope>
    <source>
        <strain evidence="1">CtPuP5</strain>
    </source>
</reference>
<accession>A0A8S5LA80</accession>
<sequence length="44" mass="5432">MNMWVRFLPTLFKRYKKIRVSKHLPLFIFFSCLNIRNLKCSIEV</sequence>